<gene>
    <name evidence="14" type="ORF">DBRI1063_LOCUS5832</name>
</gene>
<evidence type="ECO:0000256" key="3">
    <source>
        <dbReference type="ARBA" id="ARBA00022692"/>
    </source>
</evidence>
<feature type="transmembrane region" description="Helical" evidence="11">
    <location>
        <begin position="612"/>
        <end position="635"/>
    </location>
</feature>
<dbReference type="PROSITE" id="PS01186">
    <property type="entry name" value="EGF_2"/>
    <property type="match status" value="1"/>
</dbReference>
<protein>
    <recommendedName>
        <fullName evidence="13">GH16 domain-containing protein</fullName>
    </recommendedName>
</protein>
<evidence type="ECO:0000259" key="13">
    <source>
        <dbReference type="PROSITE" id="PS51762"/>
    </source>
</evidence>
<dbReference type="PROSITE" id="PS00022">
    <property type="entry name" value="EGF_1"/>
    <property type="match status" value="1"/>
</dbReference>
<accession>A0A7S1YUS6</accession>
<evidence type="ECO:0000313" key="14">
    <source>
        <dbReference type="EMBL" id="CAD9320211.1"/>
    </source>
</evidence>
<dbReference type="AlphaFoldDB" id="A0A7S1YUS6"/>
<evidence type="ECO:0000256" key="12">
    <source>
        <dbReference type="SAM" id="SignalP"/>
    </source>
</evidence>
<dbReference type="PANTHER" id="PTHR31361:SF1">
    <property type="entry name" value="BETA-GLUCAN SYNTHESIS-ASSOCIATED PROTEIN KRE6-RELATED"/>
    <property type="match status" value="1"/>
</dbReference>
<dbReference type="SUPFAM" id="SSF49899">
    <property type="entry name" value="Concanavalin A-like lectins/glucanases"/>
    <property type="match status" value="1"/>
</dbReference>
<dbReference type="Gene3D" id="2.60.120.200">
    <property type="match status" value="1"/>
</dbReference>
<evidence type="ECO:0000256" key="7">
    <source>
        <dbReference type="ARBA" id="ARBA00023157"/>
    </source>
</evidence>
<dbReference type="GO" id="GO:0005886">
    <property type="term" value="C:plasma membrane"/>
    <property type="evidence" value="ECO:0007669"/>
    <property type="project" value="TreeGrafter"/>
</dbReference>
<keyword evidence="6 11" id="KW-0472">Membrane</keyword>
<evidence type="ECO:0000256" key="1">
    <source>
        <dbReference type="ARBA" id="ARBA00004606"/>
    </source>
</evidence>
<reference evidence="14" key="1">
    <citation type="submission" date="2021-01" db="EMBL/GenBank/DDBJ databases">
        <authorList>
            <person name="Corre E."/>
            <person name="Pelletier E."/>
            <person name="Niang G."/>
            <person name="Scheremetjew M."/>
            <person name="Finn R."/>
            <person name="Kale V."/>
            <person name="Holt S."/>
            <person name="Cochrane G."/>
            <person name="Meng A."/>
            <person name="Brown T."/>
            <person name="Cohen L."/>
        </authorList>
    </citation>
    <scope>NUCLEOTIDE SEQUENCE</scope>
    <source>
        <strain evidence="14">Pop2</strain>
    </source>
</reference>
<dbReference type="Pfam" id="PF03935">
    <property type="entry name" value="SKN1_KRE6_Sbg1"/>
    <property type="match status" value="1"/>
</dbReference>
<evidence type="ECO:0000256" key="9">
    <source>
        <dbReference type="ARBA" id="ARBA00023316"/>
    </source>
</evidence>
<comment type="subcellular location">
    <subcellularLocation>
        <location evidence="1">Membrane</location>
        <topology evidence="1">Single-pass type II membrane protein</topology>
    </subcellularLocation>
</comment>
<keyword evidence="9" id="KW-0961">Cell wall biogenesis/degradation</keyword>
<evidence type="ECO:0000256" key="11">
    <source>
        <dbReference type="SAM" id="Phobius"/>
    </source>
</evidence>
<dbReference type="InterPro" id="IPR000757">
    <property type="entry name" value="Beta-glucanase-like"/>
</dbReference>
<dbReference type="PROSITE" id="PS51762">
    <property type="entry name" value="GH16_2"/>
    <property type="match status" value="1"/>
</dbReference>
<feature type="domain" description="GH16" evidence="13">
    <location>
        <begin position="30"/>
        <end position="405"/>
    </location>
</feature>
<evidence type="ECO:0000256" key="5">
    <source>
        <dbReference type="ARBA" id="ARBA00022989"/>
    </source>
</evidence>
<keyword evidence="8" id="KW-0325">Glycoprotein</keyword>
<keyword evidence="12" id="KW-0732">Signal</keyword>
<organism evidence="14">
    <name type="scientific">Ditylum brightwellii</name>
    <dbReference type="NCBI Taxonomy" id="49249"/>
    <lineage>
        <taxon>Eukaryota</taxon>
        <taxon>Sar</taxon>
        <taxon>Stramenopiles</taxon>
        <taxon>Ochrophyta</taxon>
        <taxon>Bacillariophyta</taxon>
        <taxon>Mediophyceae</taxon>
        <taxon>Lithodesmiophycidae</taxon>
        <taxon>Lithodesmiales</taxon>
        <taxon>Lithodesmiaceae</taxon>
        <taxon>Ditylum</taxon>
    </lineage>
</organism>
<dbReference type="GO" id="GO:0005789">
    <property type="term" value="C:endoplasmic reticulum membrane"/>
    <property type="evidence" value="ECO:0007669"/>
    <property type="project" value="TreeGrafter"/>
</dbReference>
<dbReference type="PANTHER" id="PTHR31361">
    <property type="entry name" value="BETA-GLUCAN SYNTHESIS-ASSOCIATED PROTEIN KRE6-RELATED"/>
    <property type="match status" value="1"/>
</dbReference>
<dbReference type="InterPro" id="IPR013320">
    <property type="entry name" value="ConA-like_dom_sf"/>
</dbReference>
<dbReference type="GO" id="GO:0006078">
    <property type="term" value="P:(1-&gt;6)-beta-D-glucan biosynthetic process"/>
    <property type="evidence" value="ECO:0007669"/>
    <property type="project" value="TreeGrafter"/>
</dbReference>
<feature type="signal peptide" evidence="12">
    <location>
        <begin position="1"/>
        <end position="30"/>
    </location>
</feature>
<keyword evidence="7" id="KW-1015">Disulfide bond</keyword>
<dbReference type="InterPro" id="IPR005629">
    <property type="entry name" value="Skn1/Kre6/Sbg1"/>
</dbReference>
<proteinExistence type="inferred from homology"/>
<dbReference type="EMBL" id="HBGN01009090">
    <property type="protein sequence ID" value="CAD9320211.1"/>
    <property type="molecule type" value="Transcribed_RNA"/>
</dbReference>
<evidence type="ECO:0000256" key="8">
    <source>
        <dbReference type="ARBA" id="ARBA00023180"/>
    </source>
</evidence>
<feature type="chain" id="PRO_5031470818" description="GH16 domain-containing protein" evidence="12">
    <location>
        <begin position="31"/>
        <end position="677"/>
    </location>
</feature>
<evidence type="ECO:0000256" key="6">
    <source>
        <dbReference type="ARBA" id="ARBA00023136"/>
    </source>
</evidence>
<keyword evidence="5 11" id="KW-1133">Transmembrane helix</keyword>
<sequence>MGQQRQRVLGCNVGLGCALLAAISLNSAKAGWVDVDTPTDKLTATSLIDGSEYELVMSDEFEVEGRNFKDGSDPMWTALDKSDDDASAAGGGSLHFYNSSTVTTEDGMMKISSKLGKTKWTHYDPIKKEYKKVTKYFKSGMVQSWNKFCFTGGIVEVDLVLPGDPFIGGLWPAVWMLGNLGRATYEASTNNIWPWSFDTCDRDLQHAQHISACNNQNHFGLNPKQGRGATEIDLLELMAGDSDGPLPATEPPISLPYLAMTLQVAPGIPDNRPQSGAQPRRNDTTSANGHTQLLAQSWYDDLVTKGNTSINPFFYGTYLAETKPEEPVQRTKKEAFQADAIGSMHQVAQEHFLKPYTYRVEWQPGRGGRLDWFAKKVSSADTENSASSDDDDEDEWVHAFSIPDKSIGDLMGSQIPNEPSYLILNTGISSTWAFPYDVPEWCTKCYDCDDPNCACSFNPGFCKMMKSGNVAMKIDSIRVYQSKNDTAHPGNKHTVGCDLPEYPTREYIKGHEYLYVREPPFSYTDTGPLEKIKVGGGSCQTDEDCGGHLTPTARGRCTLSSSSFWRGQPTNKCQCNDGFTGPHCLAVDHNDDTPGVYDMKKKMSLFDHPRAFMWNTDMVIFVGILGGIFVGVLITKMGQRVDARRKGYTPVGPGESTRPANRGPLQFEDLIVTGRSI</sequence>
<keyword evidence="3 11" id="KW-0812">Transmembrane</keyword>
<evidence type="ECO:0000256" key="10">
    <source>
        <dbReference type="SAM" id="MobiDB-lite"/>
    </source>
</evidence>
<name>A0A7S1YUS6_9STRA</name>
<evidence type="ECO:0000256" key="4">
    <source>
        <dbReference type="ARBA" id="ARBA00022968"/>
    </source>
</evidence>
<comment type="similarity">
    <text evidence="2">Belongs to the SKN1/KRE6 family.</text>
</comment>
<feature type="region of interest" description="Disordered" evidence="10">
    <location>
        <begin position="266"/>
        <end position="288"/>
    </location>
</feature>
<dbReference type="GO" id="GO:0015926">
    <property type="term" value="F:glucosidase activity"/>
    <property type="evidence" value="ECO:0007669"/>
    <property type="project" value="TreeGrafter"/>
</dbReference>
<dbReference type="InterPro" id="IPR000742">
    <property type="entry name" value="EGF"/>
</dbReference>
<keyword evidence="4" id="KW-0735">Signal-anchor</keyword>
<evidence type="ECO:0000256" key="2">
    <source>
        <dbReference type="ARBA" id="ARBA00010962"/>
    </source>
</evidence>
<dbReference type="GO" id="GO:0071555">
    <property type="term" value="P:cell wall organization"/>
    <property type="evidence" value="ECO:0007669"/>
    <property type="project" value="UniProtKB-KW"/>
</dbReference>